<keyword evidence="1" id="KW-1133">Transmembrane helix</keyword>
<name>A0AAX6S1W7_HETGA</name>
<gene>
    <name evidence="3" type="primary">Adig</name>
</gene>
<evidence type="ECO:0000256" key="1">
    <source>
        <dbReference type="SAM" id="Phobius"/>
    </source>
</evidence>
<feature type="transmembrane region" description="Helical" evidence="1">
    <location>
        <begin position="12"/>
        <end position="34"/>
    </location>
</feature>
<dbReference type="PANTHER" id="PTHR38499">
    <property type="entry name" value="ADIPOGENIN"/>
    <property type="match status" value="1"/>
</dbReference>
<dbReference type="InterPro" id="IPR027938">
    <property type="entry name" value="Adipogenin"/>
</dbReference>
<organism evidence="2 3">
    <name type="scientific">Heterocephalus glaber</name>
    <name type="common">Naked mole rat</name>
    <dbReference type="NCBI Taxonomy" id="10181"/>
    <lineage>
        <taxon>Eukaryota</taxon>
        <taxon>Metazoa</taxon>
        <taxon>Chordata</taxon>
        <taxon>Craniata</taxon>
        <taxon>Vertebrata</taxon>
        <taxon>Euteleostomi</taxon>
        <taxon>Mammalia</taxon>
        <taxon>Eutheria</taxon>
        <taxon>Euarchontoglires</taxon>
        <taxon>Glires</taxon>
        <taxon>Rodentia</taxon>
        <taxon>Hystricomorpha</taxon>
        <taxon>Bathyergidae</taxon>
        <taxon>Heterocephalus</taxon>
    </lineage>
</organism>
<dbReference type="GO" id="GO:0005811">
    <property type="term" value="C:lipid droplet"/>
    <property type="evidence" value="ECO:0007669"/>
    <property type="project" value="TreeGrafter"/>
</dbReference>
<dbReference type="GeneID" id="110346300"/>
<reference evidence="3" key="1">
    <citation type="submission" date="2025-08" db="UniProtKB">
        <authorList>
            <consortium name="RefSeq"/>
        </authorList>
    </citation>
    <scope>IDENTIFICATION</scope>
</reference>
<evidence type="ECO:0000313" key="2">
    <source>
        <dbReference type="Proteomes" id="UP000694906"/>
    </source>
</evidence>
<dbReference type="Proteomes" id="UP000694906">
    <property type="component" value="Unplaced"/>
</dbReference>
<keyword evidence="2" id="KW-1185">Reference proteome</keyword>
<proteinExistence type="predicted"/>
<sequence>MRYPLVPLLNDLTTYPVLIFCLCLSVGLLLFLLITWKRQLVTQHSEESAPDLCFNWDPWSKGSADLCWEGTLHGQEEERLSW</sequence>
<dbReference type="GO" id="GO:0050872">
    <property type="term" value="P:white fat cell differentiation"/>
    <property type="evidence" value="ECO:0007669"/>
    <property type="project" value="TreeGrafter"/>
</dbReference>
<keyword evidence="1" id="KW-0472">Membrane</keyword>
<dbReference type="CTD" id="149685"/>
<dbReference type="GO" id="GO:0005737">
    <property type="term" value="C:cytoplasm"/>
    <property type="evidence" value="ECO:0007669"/>
    <property type="project" value="TreeGrafter"/>
</dbReference>
<dbReference type="GO" id="GO:0050873">
    <property type="term" value="P:brown fat cell differentiation"/>
    <property type="evidence" value="ECO:0007669"/>
    <property type="project" value="TreeGrafter"/>
</dbReference>
<keyword evidence="1" id="KW-0812">Transmembrane</keyword>
<protein>
    <submittedName>
        <fullName evidence="3">LOW QUALITY PROTEIN: adipogenin</fullName>
    </submittedName>
</protein>
<dbReference type="PANTHER" id="PTHR38499:SF1">
    <property type="entry name" value="ADIPOGENIN"/>
    <property type="match status" value="1"/>
</dbReference>
<dbReference type="GO" id="GO:0005634">
    <property type="term" value="C:nucleus"/>
    <property type="evidence" value="ECO:0007669"/>
    <property type="project" value="TreeGrafter"/>
</dbReference>
<accession>A0AAX6S1W7</accession>
<dbReference type="AlphaFoldDB" id="A0AAX6S1W7"/>
<dbReference type="Pfam" id="PF15202">
    <property type="entry name" value="Adipogenin"/>
    <property type="match status" value="1"/>
</dbReference>
<evidence type="ECO:0000313" key="3">
    <source>
        <dbReference type="RefSeq" id="XP_021102434.1"/>
    </source>
</evidence>
<dbReference type="RefSeq" id="XP_021102434.1">
    <property type="nucleotide sequence ID" value="XM_021246775.1"/>
</dbReference>